<dbReference type="Proteomes" id="UP000774130">
    <property type="component" value="Unassembled WGS sequence"/>
</dbReference>
<proteinExistence type="predicted"/>
<evidence type="ECO:0000256" key="1">
    <source>
        <dbReference type="SAM" id="Phobius"/>
    </source>
</evidence>
<evidence type="ECO:0000313" key="3">
    <source>
        <dbReference type="Proteomes" id="UP000774130"/>
    </source>
</evidence>
<name>A0ABS6TGZ5_9ENTE</name>
<keyword evidence="3" id="KW-1185">Reference proteome</keyword>
<reference evidence="2 3" key="1">
    <citation type="submission" date="2021-06" db="EMBL/GenBank/DDBJ databases">
        <title>Enterococcus alishanensis sp. nov., a novel lactic acid bacterium isolated from fresh coffee beans.</title>
        <authorList>
            <person name="Chen Y.-S."/>
        </authorList>
    </citation>
    <scope>NUCLEOTIDE SEQUENCE [LARGE SCALE GENOMIC DNA]</scope>
    <source>
        <strain evidence="2 3">ALS3</strain>
    </source>
</reference>
<protein>
    <submittedName>
        <fullName evidence="2">Uncharacterized protein</fullName>
    </submittedName>
</protein>
<feature type="transmembrane region" description="Helical" evidence="1">
    <location>
        <begin position="54"/>
        <end position="74"/>
    </location>
</feature>
<accession>A0ABS6TGZ5</accession>
<dbReference type="EMBL" id="JAHUZB010000008">
    <property type="protein sequence ID" value="MBV7392168.1"/>
    <property type="molecule type" value="Genomic_DNA"/>
</dbReference>
<feature type="transmembrane region" description="Helical" evidence="1">
    <location>
        <begin position="30"/>
        <end position="48"/>
    </location>
</feature>
<organism evidence="2 3">
    <name type="scientific">Enterococcus alishanensis</name>
    <dbReference type="NCBI Taxonomy" id="1303817"/>
    <lineage>
        <taxon>Bacteria</taxon>
        <taxon>Bacillati</taxon>
        <taxon>Bacillota</taxon>
        <taxon>Bacilli</taxon>
        <taxon>Lactobacillales</taxon>
        <taxon>Enterococcaceae</taxon>
        <taxon>Enterococcus</taxon>
    </lineage>
</organism>
<evidence type="ECO:0000313" key="2">
    <source>
        <dbReference type="EMBL" id="MBV7392168.1"/>
    </source>
</evidence>
<sequence>MDSVVLILCCILFILSAYTLVLFDRTLSQMYLSCFFAMASIVLYYFYFADGEPFYFTVLYYGVVVGSAFIFAYFQKKWQK</sequence>
<keyword evidence="1" id="KW-1133">Transmembrane helix</keyword>
<keyword evidence="1" id="KW-0812">Transmembrane</keyword>
<comment type="caution">
    <text evidence="2">The sequence shown here is derived from an EMBL/GenBank/DDBJ whole genome shotgun (WGS) entry which is preliminary data.</text>
</comment>
<keyword evidence="1" id="KW-0472">Membrane</keyword>
<dbReference type="RefSeq" id="WP_218327381.1">
    <property type="nucleotide sequence ID" value="NZ_JAHUZB010000008.1"/>
</dbReference>
<feature type="transmembrane region" description="Helical" evidence="1">
    <location>
        <begin position="6"/>
        <end position="23"/>
    </location>
</feature>
<gene>
    <name evidence="2" type="ORF">KUA55_15905</name>
</gene>